<evidence type="ECO:0000313" key="2">
    <source>
        <dbReference type="EMBL" id="GAA1931569.1"/>
    </source>
</evidence>
<proteinExistence type="predicted"/>
<gene>
    <name evidence="2" type="ORF">GCM10009737_36920</name>
</gene>
<dbReference type="Pfam" id="PF13180">
    <property type="entry name" value="PDZ_2"/>
    <property type="match status" value="1"/>
</dbReference>
<sequence>MSQRTLAGIVAVPLLIVLWVLALVLPVPVVTNRPGITVDVLAAADDGEEVIQVQGEKTYRDDGTLRLTTVYVTQPGARINLFSAMAAWFSPSDAVLPYDSVYDPDETREESESESAVQMVSSQDTAIAAALTELGYDVTTDVEVLAVTPDEPADGRLAVEDQIVSIDGTRVSTPQDVVDAVGAAGPGDPVEFVVRRQGERRTVEITPRDVDGDPRVGIVPGVGYEFPFEVDINLAEGIGGPSAGLIFSLGILDTLTEGSLTGGESIAGTGTITADGAVGPIGGIQQKIVAAEDAGSELFLVPPDNCADALGADADDIRLVRADTLSDARDAIETWVDDPDADLPSCEGAAS</sequence>
<dbReference type="InterPro" id="IPR027065">
    <property type="entry name" value="Lon_Prtase"/>
</dbReference>
<dbReference type="InterPro" id="IPR014721">
    <property type="entry name" value="Ribsml_uS5_D2-typ_fold_subgr"/>
</dbReference>
<name>A0ABP5B666_9ACTN</name>
<dbReference type="Pfam" id="PF05362">
    <property type="entry name" value="Lon_C"/>
    <property type="match status" value="1"/>
</dbReference>
<feature type="domain" description="PDZ" evidence="1">
    <location>
        <begin position="116"/>
        <end position="185"/>
    </location>
</feature>
<evidence type="ECO:0000313" key="3">
    <source>
        <dbReference type="Proteomes" id="UP001501612"/>
    </source>
</evidence>
<reference evidence="3" key="1">
    <citation type="journal article" date="2019" name="Int. J. Syst. Evol. Microbiol.">
        <title>The Global Catalogue of Microorganisms (GCM) 10K type strain sequencing project: providing services to taxonomists for standard genome sequencing and annotation.</title>
        <authorList>
            <consortium name="The Broad Institute Genomics Platform"/>
            <consortium name="The Broad Institute Genome Sequencing Center for Infectious Disease"/>
            <person name="Wu L."/>
            <person name="Ma J."/>
        </authorList>
    </citation>
    <scope>NUCLEOTIDE SEQUENCE [LARGE SCALE GENOMIC DNA]</scope>
    <source>
        <strain evidence="3">JCM 14046</strain>
    </source>
</reference>
<organism evidence="2 3">
    <name type="scientific">Nocardioides lentus</name>
    <dbReference type="NCBI Taxonomy" id="338077"/>
    <lineage>
        <taxon>Bacteria</taxon>
        <taxon>Bacillati</taxon>
        <taxon>Actinomycetota</taxon>
        <taxon>Actinomycetes</taxon>
        <taxon>Propionibacteriales</taxon>
        <taxon>Nocardioidaceae</taxon>
        <taxon>Nocardioides</taxon>
    </lineage>
</organism>
<comment type="caution">
    <text evidence="2">The sequence shown here is derived from an EMBL/GenBank/DDBJ whole genome shotgun (WGS) entry which is preliminary data.</text>
</comment>
<dbReference type="RefSeq" id="WP_344009412.1">
    <property type="nucleotide sequence ID" value="NZ_BAAAMY010000014.1"/>
</dbReference>
<dbReference type="SMART" id="SM00228">
    <property type="entry name" value="PDZ"/>
    <property type="match status" value="1"/>
</dbReference>
<dbReference type="PANTHER" id="PTHR10046">
    <property type="entry name" value="ATP DEPENDENT LON PROTEASE FAMILY MEMBER"/>
    <property type="match status" value="1"/>
</dbReference>
<protein>
    <submittedName>
        <fullName evidence="2">PDZ domain-containing protein</fullName>
    </submittedName>
</protein>
<dbReference type="Proteomes" id="UP001501612">
    <property type="component" value="Unassembled WGS sequence"/>
</dbReference>
<dbReference type="EMBL" id="BAAAMY010000014">
    <property type="protein sequence ID" value="GAA1931569.1"/>
    <property type="molecule type" value="Genomic_DNA"/>
</dbReference>
<evidence type="ECO:0000259" key="1">
    <source>
        <dbReference type="PROSITE" id="PS50106"/>
    </source>
</evidence>
<keyword evidence="3" id="KW-1185">Reference proteome</keyword>
<accession>A0ABP5B666</accession>
<dbReference type="PROSITE" id="PS50106">
    <property type="entry name" value="PDZ"/>
    <property type="match status" value="1"/>
</dbReference>
<dbReference type="Gene3D" id="3.30.230.10">
    <property type="match status" value="1"/>
</dbReference>
<dbReference type="InterPro" id="IPR008269">
    <property type="entry name" value="Lon_proteolytic"/>
</dbReference>
<dbReference type="InterPro" id="IPR020568">
    <property type="entry name" value="Ribosomal_Su5_D2-typ_SF"/>
</dbReference>
<dbReference type="SUPFAM" id="SSF54211">
    <property type="entry name" value="Ribosomal protein S5 domain 2-like"/>
    <property type="match status" value="1"/>
</dbReference>
<dbReference type="Gene3D" id="2.30.42.10">
    <property type="match status" value="1"/>
</dbReference>
<dbReference type="InterPro" id="IPR036034">
    <property type="entry name" value="PDZ_sf"/>
</dbReference>
<dbReference type="SUPFAM" id="SSF50156">
    <property type="entry name" value="PDZ domain-like"/>
    <property type="match status" value="1"/>
</dbReference>
<dbReference type="InterPro" id="IPR001478">
    <property type="entry name" value="PDZ"/>
</dbReference>